<dbReference type="SUPFAM" id="SSF51338">
    <property type="entry name" value="Composite domain of metallo-dependent hydrolases"/>
    <property type="match status" value="1"/>
</dbReference>
<dbReference type="Gene3D" id="3.20.20.140">
    <property type="entry name" value="Metal-dependent hydrolases"/>
    <property type="match status" value="1"/>
</dbReference>
<reference evidence="3 4" key="1">
    <citation type="submission" date="2020-09" db="EMBL/GenBank/DDBJ databases">
        <title>Diversity and distribution of actinomycetes associated with coral in the coast of Hainan.</title>
        <authorList>
            <person name="Li F."/>
        </authorList>
    </citation>
    <scope>NUCLEOTIDE SEQUENCE [LARGE SCALE GENOMIC DNA]</scope>
    <source>
        <strain evidence="3 4">HNM0947</strain>
    </source>
</reference>
<protein>
    <submittedName>
        <fullName evidence="3">Amidohydrolase/deacetylase family metallohydrolase</fullName>
    </submittedName>
</protein>
<keyword evidence="4" id="KW-1185">Reference proteome</keyword>
<dbReference type="PANTHER" id="PTHR42717:SF1">
    <property type="entry name" value="IMIDAZOLONEPROPIONASE AND RELATED AMIDOHYDROLASES"/>
    <property type="match status" value="1"/>
</dbReference>
<sequence length="427" mass="44935">MWDLLLRGGRVVDPASGHDRTADVAVRDGRIAEVRPARAPDTGAEDTGAAAEVVDVRGKLVTPGLVDAHTHVWHGAGYWGMDPTPVAWRTGVTTWIDAGSAGAYAMDGFRRYVAEPAGVRVHALINVSGLGLVAETGEHRVLDHLDVDAAAAVAARQGGFVRGVKARIDARTVGENGIEPLRRAVRLARTLERPLMVHVGYGPPTIAEIAPLLGEGDVLTHCASGCPTDLVADGGLTAPVERALDAGVVFDLGHGSGAFAYDVLETELAAGVRPLVSSDLHIRSMYGPAFDLPTVMAKTMAAGLSLNEAVEAATVRPARTFGLDAGTLAPGAPADIAVFDVEEGPFPLPDVHGDVRHAPVKLHNTATYVAGRLLPPSTAEAPPPWVPLSPAQQRAEHGRQQRTRDAVQHLTDPEDFDEPFPRHGARA</sequence>
<dbReference type="SUPFAM" id="SSF51556">
    <property type="entry name" value="Metallo-dependent hydrolases"/>
    <property type="match status" value="1"/>
</dbReference>
<name>A0ABR9P7Z1_9ACTN</name>
<accession>A0ABR9P7Z1</accession>
<dbReference type="PANTHER" id="PTHR42717">
    <property type="entry name" value="DIHYDROOROTASE-RELATED"/>
    <property type="match status" value="1"/>
</dbReference>
<dbReference type="InterPro" id="IPR006680">
    <property type="entry name" value="Amidohydro-rel"/>
</dbReference>
<dbReference type="PIRSF" id="PIRSF039004">
    <property type="entry name" value="ADE_EF_0837"/>
    <property type="match status" value="1"/>
</dbReference>
<proteinExistence type="predicted"/>
<dbReference type="Pfam" id="PF01979">
    <property type="entry name" value="Amidohydro_1"/>
    <property type="match status" value="1"/>
</dbReference>
<comment type="caution">
    <text evidence="3">The sequence shown here is derived from an EMBL/GenBank/DDBJ whole genome shotgun (WGS) entry which is preliminary data.</text>
</comment>
<dbReference type="InterPro" id="IPR020043">
    <property type="entry name" value="Deacetylase_Atu3266-like"/>
</dbReference>
<evidence type="ECO:0000256" key="1">
    <source>
        <dbReference type="SAM" id="MobiDB-lite"/>
    </source>
</evidence>
<gene>
    <name evidence="3" type="ORF">IDM40_14810</name>
</gene>
<dbReference type="RefSeq" id="WP_193122593.1">
    <property type="nucleotide sequence ID" value="NZ_JADBGI010000012.1"/>
</dbReference>
<feature type="domain" description="Amidohydrolase-related" evidence="2">
    <location>
        <begin position="60"/>
        <end position="356"/>
    </location>
</feature>
<dbReference type="InterPro" id="IPR011059">
    <property type="entry name" value="Metal-dep_hydrolase_composite"/>
</dbReference>
<evidence type="ECO:0000313" key="4">
    <source>
        <dbReference type="Proteomes" id="UP000806528"/>
    </source>
</evidence>
<evidence type="ECO:0000313" key="3">
    <source>
        <dbReference type="EMBL" id="MBE2999969.1"/>
    </source>
</evidence>
<dbReference type="InterPro" id="IPR032466">
    <property type="entry name" value="Metal_Hydrolase"/>
</dbReference>
<dbReference type="Gene3D" id="2.30.40.10">
    <property type="entry name" value="Urease, subunit C, domain 1"/>
    <property type="match status" value="1"/>
</dbReference>
<organism evidence="3 4">
    <name type="scientific">Nocardiopsis coralli</name>
    <dbReference type="NCBI Taxonomy" id="2772213"/>
    <lineage>
        <taxon>Bacteria</taxon>
        <taxon>Bacillati</taxon>
        <taxon>Actinomycetota</taxon>
        <taxon>Actinomycetes</taxon>
        <taxon>Streptosporangiales</taxon>
        <taxon>Nocardiopsidaceae</taxon>
        <taxon>Nocardiopsis</taxon>
    </lineage>
</organism>
<dbReference type="EMBL" id="JADBGI010000012">
    <property type="protein sequence ID" value="MBE2999969.1"/>
    <property type="molecule type" value="Genomic_DNA"/>
</dbReference>
<dbReference type="Proteomes" id="UP000806528">
    <property type="component" value="Unassembled WGS sequence"/>
</dbReference>
<feature type="compositionally biased region" description="Basic and acidic residues" evidence="1">
    <location>
        <begin position="394"/>
        <end position="407"/>
    </location>
</feature>
<evidence type="ECO:0000259" key="2">
    <source>
        <dbReference type="Pfam" id="PF01979"/>
    </source>
</evidence>
<feature type="region of interest" description="Disordered" evidence="1">
    <location>
        <begin position="380"/>
        <end position="427"/>
    </location>
</feature>